<proteinExistence type="predicted"/>
<keyword evidence="1" id="KW-0285">Flavoprotein</keyword>
<evidence type="ECO:0000256" key="5">
    <source>
        <dbReference type="SAM" id="SignalP"/>
    </source>
</evidence>
<evidence type="ECO:0000313" key="8">
    <source>
        <dbReference type="Proteomes" id="UP000663845"/>
    </source>
</evidence>
<dbReference type="EMBL" id="CAJOAZ010000519">
    <property type="protein sequence ID" value="CAF3667092.1"/>
    <property type="molecule type" value="Genomic_DNA"/>
</dbReference>
<feature type="region of interest" description="Disordered" evidence="4">
    <location>
        <begin position="65"/>
        <end position="86"/>
    </location>
</feature>
<evidence type="ECO:0000256" key="4">
    <source>
        <dbReference type="SAM" id="MobiDB-lite"/>
    </source>
</evidence>
<feature type="signal peptide" evidence="5">
    <location>
        <begin position="1"/>
        <end position="17"/>
    </location>
</feature>
<dbReference type="SUPFAM" id="SSF51905">
    <property type="entry name" value="FAD/NAD(P)-binding domain"/>
    <property type="match status" value="1"/>
</dbReference>
<dbReference type="PRINTS" id="PR00419">
    <property type="entry name" value="ADXRDTASE"/>
</dbReference>
<evidence type="ECO:0000313" key="6">
    <source>
        <dbReference type="EMBL" id="CAF1056875.1"/>
    </source>
</evidence>
<dbReference type="Gene3D" id="3.50.50.60">
    <property type="entry name" value="FAD/NAD(P)-binding domain"/>
    <property type="match status" value="1"/>
</dbReference>
<name>A0A814KY27_9BILA</name>
<dbReference type="Pfam" id="PF13450">
    <property type="entry name" value="NAD_binding_8"/>
    <property type="match status" value="1"/>
</dbReference>
<dbReference type="InterPro" id="IPR050346">
    <property type="entry name" value="FMO-like"/>
</dbReference>
<dbReference type="Proteomes" id="UP000663844">
    <property type="component" value="Unassembled WGS sequence"/>
</dbReference>
<organism evidence="6 8">
    <name type="scientific">Adineta steineri</name>
    <dbReference type="NCBI Taxonomy" id="433720"/>
    <lineage>
        <taxon>Eukaryota</taxon>
        <taxon>Metazoa</taxon>
        <taxon>Spiralia</taxon>
        <taxon>Gnathifera</taxon>
        <taxon>Rotifera</taxon>
        <taxon>Eurotatoria</taxon>
        <taxon>Bdelloidea</taxon>
        <taxon>Adinetida</taxon>
        <taxon>Adinetidae</taxon>
        <taxon>Adineta</taxon>
    </lineage>
</organism>
<dbReference type="AlphaFoldDB" id="A0A814KY27"/>
<evidence type="ECO:0000256" key="1">
    <source>
        <dbReference type="ARBA" id="ARBA00022630"/>
    </source>
</evidence>
<gene>
    <name evidence="6" type="ORF">JYZ213_LOCUS18997</name>
    <name evidence="7" type="ORF">OXD698_LOCUS9984</name>
</gene>
<dbReference type="GO" id="GO:0016491">
    <property type="term" value="F:oxidoreductase activity"/>
    <property type="evidence" value="ECO:0007669"/>
    <property type="project" value="UniProtKB-KW"/>
</dbReference>
<dbReference type="InterPro" id="IPR036188">
    <property type="entry name" value="FAD/NAD-bd_sf"/>
</dbReference>
<feature type="compositionally biased region" description="Polar residues" evidence="4">
    <location>
        <begin position="73"/>
        <end position="86"/>
    </location>
</feature>
<protein>
    <submittedName>
        <fullName evidence="6">Uncharacterized protein</fullName>
    </submittedName>
</protein>
<accession>A0A814KY27</accession>
<reference evidence="6" key="1">
    <citation type="submission" date="2021-02" db="EMBL/GenBank/DDBJ databases">
        <authorList>
            <person name="Nowell W R."/>
        </authorList>
    </citation>
    <scope>NUCLEOTIDE SEQUENCE</scope>
</reference>
<comment type="caution">
    <text evidence="6">The sequence shown here is derived from an EMBL/GenBank/DDBJ whole genome shotgun (WGS) entry which is preliminary data.</text>
</comment>
<feature type="chain" id="PRO_5036225066" evidence="5">
    <location>
        <begin position="18"/>
        <end position="86"/>
    </location>
</feature>
<dbReference type="PANTHER" id="PTHR23023">
    <property type="entry name" value="DIMETHYLANILINE MONOOXYGENASE"/>
    <property type="match status" value="1"/>
</dbReference>
<keyword evidence="5" id="KW-0732">Signal</keyword>
<sequence>MKILVIIGAGAAGLAAAKVLLQDGFDVAIFEKHSTLSGIWSYEGSYYNLHTQQPGGTMEFSDLYDGEGGGAISSEQAQTTSDQSLK</sequence>
<evidence type="ECO:0000313" key="7">
    <source>
        <dbReference type="EMBL" id="CAF3667092.1"/>
    </source>
</evidence>
<dbReference type="EMBL" id="CAJNOG010000189">
    <property type="protein sequence ID" value="CAF1056875.1"/>
    <property type="molecule type" value="Genomic_DNA"/>
</dbReference>
<evidence type="ECO:0000256" key="2">
    <source>
        <dbReference type="ARBA" id="ARBA00022827"/>
    </source>
</evidence>
<dbReference type="Proteomes" id="UP000663845">
    <property type="component" value="Unassembled WGS sequence"/>
</dbReference>
<evidence type="ECO:0000256" key="3">
    <source>
        <dbReference type="ARBA" id="ARBA00023002"/>
    </source>
</evidence>
<keyword evidence="3" id="KW-0560">Oxidoreductase</keyword>
<keyword evidence="2" id="KW-0274">FAD</keyword>